<dbReference type="Pfam" id="PF03033">
    <property type="entry name" value="Glyco_transf_28"/>
    <property type="match status" value="1"/>
</dbReference>
<sequence>MSTPFRVVIACGGTGGHLFPGLAVAETLKQRGHEILLIVSEKSIDSIALKAHPEFRAEKLPSIGMPSVLSPAFVRFLRRSWESLGHCRDVYRRFRPSAVLGMGGFTSTAPLLAGRMQKLPTFIHESNAIPGRANKLAAKFVTKVLLGFGACAPYFEGKPYAVTGTPVRKNLGGAIPREEALAALKLDPARKTLLVMGGSQGAAGLNQAIFKCAPLWVDQPVQIIHLTGDRDDRLAAANYQREHLLHYVAPFHHKMEEVYSAADLVISRAGASSLSELSQFGLPSILVPYPYATDDHQTANAKVFIEAGAAELVQEAKMAPDSFGLLVTNLLTNDRRREQMAAAARAILPHDAAGNVADEVEKAVQEAQTR</sequence>
<dbReference type="InterPro" id="IPR006009">
    <property type="entry name" value="GlcNAc_MurG"/>
</dbReference>
<dbReference type="RefSeq" id="WP_075079950.1">
    <property type="nucleotide sequence ID" value="NZ_BDCO01000002.1"/>
</dbReference>
<comment type="caution">
    <text evidence="10">Lacks conserved residue(s) required for the propagation of feature annotation.</text>
</comment>
<evidence type="ECO:0000256" key="8">
    <source>
        <dbReference type="ARBA" id="ARBA00023306"/>
    </source>
</evidence>
<comment type="similarity">
    <text evidence="10">Belongs to the glycosyltransferase 28 family. MurG subfamily.</text>
</comment>
<evidence type="ECO:0000313" key="13">
    <source>
        <dbReference type="EMBL" id="GAT34312.1"/>
    </source>
</evidence>
<keyword evidence="1 10" id="KW-1003">Cell membrane</keyword>
<evidence type="ECO:0000256" key="9">
    <source>
        <dbReference type="ARBA" id="ARBA00023316"/>
    </source>
</evidence>
<dbReference type="EC" id="2.4.1.227" evidence="10"/>
<keyword evidence="2 10" id="KW-0132">Cell division</keyword>
<dbReference type="FunCoup" id="A0A146GAQ6">
    <property type="interactions" value="284"/>
</dbReference>
<keyword evidence="14" id="KW-1185">Reference proteome</keyword>
<dbReference type="GO" id="GO:0071555">
    <property type="term" value="P:cell wall organization"/>
    <property type="evidence" value="ECO:0007669"/>
    <property type="project" value="UniProtKB-KW"/>
</dbReference>
<dbReference type="InterPro" id="IPR004276">
    <property type="entry name" value="GlycoTrans_28_N"/>
</dbReference>
<keyword evidence="6 10" id="KW-0573">Peptidoglycan synthesis</keyword>
<comment type="pathway">
    <text evidence="10">Cell wall biogenesis; peptidoglycan biosynthesis.</text>
</comment>
<dbReference type="AlphaFoldDB" id="A0A146GAQ6"/>
<dbReference type="GO" id="GO:0051301">
    <property type="term" value="P:cell division"/>
    <property type="evidence" value="ECO:0007669"/>
    <property type="project" value="UniProtKB-KW"/>
</dbReference>
<keyword evidence="4 10" id="KW-0808">Transferase</keyword>
<comment type="catalytic activity">
    <reaction evidence="10">
        <text>di-trans,octa-cis-undecaprenyl diphospho-N-acetyl-alpha-D-muramoyl-L-alanyl-D-glutamyl-meso-2,6-diaminopimeloyl-D-alanyl-D-alanine + UDP-N-acetyl-alpha-D-glucosamine = di-trans,octa-cis-undecaprenyl diphospho-[N-acetyl-alpha-D-glucosaminyl-(1-&gt;4)]-N-acetyl-alpha-D-muramoyl-L-alanyl-D-glutamyl-meso-2,6-diaminopimeloyl-D-alanyl-D-alanine + UDP + H(+)</text>
        <dbReference type="Rhea" id="RHEA:31227"/>
        <dbReference type="ChEBI" id="CHEBI:15378"/>
        <dbReference type="ChEBI" id="CHEBI:57705"/>
        <dbReference type="ChEBI" id="CHEBI:58223"/>
        <dbReference type="ChEBI" id="CHEBI:61387"/>
        <dbReference type="ChEBI" id="CHEBI:61388"/>
        <dbReference type="EC" id="2.4.1.227"/>
    </reaction>
</comment>
<comment type="function">
    <text evidence="10">Cell wall formation. Catalyzes the transfer of a GlcNAc subunit on undecaprenyl-pyrophosphoryl-MurNAc-pentapeptide (lipid intermediate I) to form undecaprenyl-pyrophosphoryl-MurNAc-(pentapeptide)GlcNAc (lipid intermediate II).</text>
</comment>
<dbReference type="GO" id="GO:0051991">
    <property type="term" value="F:UDP-N-acetyl-D-glucosamine:N-acetylmuramoyl-L-alanyl-D-glutamyl-meso-2,6-diaminopimelyl-D-alanyl-D-alanine-diphosphoundecaprenol 4-beta-N-acetylglucosaminlytransferase activity"/>
    <property type="evidence" value="ECO:0007669"/>
    <property type="project" value="RHEA"/>
</dbReference>
<dbReference type="Gene3D" id="3.40.50.2000">
    <property type="entry name" value="Glycogen Phosphorylase B"/>
    <property type="match status" value="2"/>
</dbReference>
<dbReference type="PANTHER" id="PTHR21015:SF22">
    <property type="entry name" value="GLYCOSYLTRANSFERASE"/>
    <property type="match status" value="1"/>
</dbReference>
<dbReference type="GO" id="GO:0050511">
    <property type="term" value="F:undecaprenyldiphospho-muramoylpentapeptide beta-N-acetylglucosaminyltransferase activity"/>
    <property type="evidence" value="ECO:0007669"/>
    <property type="project" value="UniProtKB-UniRule"/>
</dbReference>
<evidence type="ECO:0000256" key="4">
    <source>
        <dbReference type="ARBA" id="ARBA00022679"/>
    </source>
</evidence>
<dbReference type="STRING" id="690879.TSACC_22737"/>
<dbReference type="InParanoid" id="A0A146GAQ6"/>
<evidence type="ECO:0000313" key="14">
    <source>
        <dbReference type="Proteomes" id="UP000076023"/>
    </source>
</evidence>
<dbReference type="GO" id="GO:0005975">
    <property type="term" value="P:carbohydrate metabolic process"/>
    <property type="evidence" value="ECO:0007669"/>
    <property type="project" value="InterPro"/>
</dbReference>
<proteinExistence type="inferred from homology"/>
<feature type="domain" description="Glycosyl transferase family 28 C-terminal" evidence="12">
    <location>
        <begin position="192"/>
        <end position="344"/>
    </location>
</feature>
<feature type="binding site" evidence="10">
    <location>
        <position position="297"/>
    </location>
    <ligand>
        <name>UDP-N-acetyl-alpha-D-glucosamine</name>
        <dbReference type="ChEBI" id="CHEBI:57705"/>
    </ligand>
</feature>
<accession>A0A146GAQ6</accession>
<keyword evidence="9 10" id="KW-0961">Cell wall biogenesis/degradation</keyword>
<dbReference type="CDD" id="cd03785">
    <property type="entry name" value="GT28_MurG"/>
    <property type="match status" value="1"/>
</dbReference>
<dbReference type="SUPFAM" id="SSF53756">
    <property type="entry name" value="UDP-Glycosyltransferase/glycogen phosphorylase"/>
    <property type="match status" value="1"/>
</dbReference>
<keyword evidence="5 10" id="KW-0133">Cell shape</keyword>
<dbReference type="GO" id="GO:0008360">
    <property type="term" value="P:regulation of cell shape"/>
    <property type="evidence" value="ECO:0007669"/>
    <property type="project" value="UniProtKB-KW"/>
</dbReference>
<keyword evidence="3 10" id="KW-0328">Glycosyltransferase</keyword>
<evidence type="ECO:0000256" key="7">
    <source>
        <dbReference type="ARBA" id="ARBA00023136"/>
    </source>
</evidence>
<gene>
    <name evidence="10" type="primary">murG</name>
    <name evidence="13" type="ORF">TSACC_22737</name>
</gene>
<evidence type="ECO:0000256" key="2">
    <source>
        <dbReference type="ARBA" id="ARBA00022618"/>
    </source>
</evidence>
<dbReference type="HAMAP" id="MF_00033">
    <property type="entry name" value="MurG"/>
    <property type="match status" value="1"/>
</dbReference>
<reference evidence="14" key="1">
    <citation type="journal article" date="2017" name="Genome Announc.">
        <title>Draft Genome Sequence of Terrimicrobium sacchariphilum NM-5T, a Facultative Anaerobic Soil Bacterium of the Class Spartobacteria.</title>
        <authorList>
            <person name="Qiu Y.L."/>
            <person name="Tourlousse D.M."/>
            <person name="Matsuura N."/>
            <person name="Ohashi A."/>
            <person name="Sekiguchi Y."/>
        </authorList>
    </citation>
    <scope>NUCLEOTIDE SEQUENCE [LARGE SCALE GENOMIC DNA]</scope>
    <source>
        <strain evidence="14">NM-5</strain>
    </source>
</reference>
<evidence type="ECO:0000256" key="10">
    <source>
        <dbReference type="HAMAP-Rule" id="MF_00033"/>
    </source>
</evidence>
<evidence type="ECO:0000256" key="1">
    <source>
        <dbReference type="ARBA" id="ARBA00022475"/>
    </source>
</evidence>
<dbReference type="InterPro" id="IPR007235">
    <property type="entry name" value="Glyco_trans_28_C"/>
</dbReference>
<evidence type="ECO:0000256" key="6">
    <source>
        <dbReference type="ARBA" id="ARBA00022984"/>
    </source>
</evidence>
<dbReference type="GO" id="GO:0009252">
    <property type="term" value="P:peptidoglycan biosynthetic process"/>
    <property type="evidence" value="ECO:0007669"/>
    <property type="project" value="UniProtKB-UniRule"/>
</dbReference>
<dbReference type="EMBL" id="BDCO01000002">
    <property type="protein sequence ID" value="GAT34312.1"/>
    <property type="molecule type" value="Genomic_DNA"/>
</dbReference>
<dbReference type="NCBIfam" id="TIGR01133">
    <property type="entry name" value="murG"/>
    <property type="match status" value="1"/>
</dbReference>
<feature type="binding site" evidence="10">
    <location>
        <begin position="14"/>
        <end position="16"/>
    </location>
    <ligand>
        <name>UDP-N-acetyl-alpha-D-glucosamine</name>
        <dbReference type="ChEBI" id="CHEBI:57705"/>
    </ligand>
</feature>
<name>A0A146GAQ6_TERSA</name>
<dbReference type="UniPathway" id="UPA00219"/>
<feature type="binding site" evidence="10">
    <location>
        <position position="168"/>
    </location>
    <ligand>
        <name>UDP-N-acetyl-alpha-D-glucosamine</name>
        <dbReference type="ChEBI" id="CHEBI:57705"/>
    </ligand>
</feature>
<dbReference type="GO" id="GO:0005886">
    <property type="term" value="C:plasma membrane"/>
    <property type="evidence" value="ECO:0007669"/>
    <property type="project" value="UniProtKB-SubCell"/>
</dbReference>
<comment type="subcellular location">
    <subcellularLocation>
        <location evidence="10">Cell membrane</location>
        <topology evidence="10">Peripheral membrane protein</topology>
        <orientation evidence="10">Cytoplasmic side</orientation>
    </subcellularLocation>
</comment>
<protein>
    <recommendedName>
        <fullName evidence="10">UDP-N-acetylglucosamine--N-acetylmuramyl-(pentapeptide) pyrophosphoryl-undecaprenol N-acetylglucosamine transferase</fullName>
        <ecNumber evidence="10">2.4.1.227</ecNumber>
    </recommendedName>
    <alternativeName>
        <fullName evidence="10">Undecaprenyl-PP-MurNAc-pentapeptide-UDPGlcNAc GlcNAc transferase</fullName>
    </alternativeName>
</protein>
<dbReference type="Pfam" id="PF04101">
    <property type="entry name" value="Glyco_tran_28_C"/>
    <property type="match status" value="1"/>
</dbReference>
<dbReference type="Proteomes" id="UP000076023">
    <property type="component" value="Unassembled WGS sequence"/>
</dbReference>
<feature type="binding site" evidence="10">
    <location>
        <position position="199"/>
    </location>
    <ligand>
        <name>UDP-N-acetyl-alpha-D-glucosamine</name>
        <dbReference type="ChEBI" id="CHEBI:57705"/>
    </ligand>
</feature>
<feature type="domain" description="Glycosyltransferase family 28 N-terminal" evidence="11">
    <location>
        <begin position="7"/>
        <end position="145"/>
    </location>
</feature>
<dbReference type="PANTHER" id="PTHR21015">
    <property type="entry name" value="UDP-N-ACETYLGLUCOSAMINE--N-ACETYLMURAMYL-(PENTAPEPTIDE) PYROPHOSPHORYL-UNDECAPRENOL N-ACETYLGLUCOSAMINE TRANSFERASE 1"/>
    <property type="match status" value="1"/>
</dbReference>
<evidence type="ECO:0000259" key="12">
    <source>
        <dbReference type="Pfam" id="PF04101"/>
    </source>
</evidence>
<organism evidence="13 14">
    <name type="scientific">Terrimicrobium sacchariphilum</name>
    <dbReference type="NCBI Taxonomy" id="690879"/>
    <lineage>
        <taxon>Bacteria</taxon>
        <taxon>Pseudomonadati</taxon>
        <taxon>Verrucomicrobiota</taxon>
        <taxon>Terrimicrobiia</taxon>
        <taxon>Terrimicrobiales</taxon>
        <taxon>Terrimicrobiaceae</taxon>
        <taxon>Terrimicrobium</taxon>
    </lineage>
</organism>
<evidence type="ECO:0000256" key="5">
    <source>
        <dbReference type="ARBA" id="ARBA00022960"/>
    </source>
</evidence>
<evidence type="ECO:0000256" key="3">
    <source>
        <dbReference type="ARBA" id="ARBA00022676"/>
    </source>
</evidence>
<comment type="caution">
    <text evidence="13">The sequence shown here is derived from an EMBL/GenBank/DDBJ whole genome shotgun (WGS) entry which is preliminary data.</text>
</comment>
<keyword evidence="7 10" id="KW-0472">Membrane</keyword>
<feature type="binding site" evidence="10">
    <location>
        <position position="127"/>
    </location>
    <ligand>
        <name>UDP-N-acetyl-alpha-D-glucosamine</name>
        <dbReference type="ChEBI" id="CHEBI:57705"/>
    </ligand>
</feature>
<keyword evidence="8 10" id="KW-0131">Cell cycle</keyword>
<evidence type="ECO:0000259" key="11">
    <source>
        <dbReference type="Pfam" id="PF03033"/>
    </source>
</evidence>